<evidence type="ECO:0000256" key="7">
    <source>
        <dbReference type="SAM" id="Phobius"/>
    </source>
</evidence>
<protein>
    <submittedName>
        <fullName evidence="10">ATP-binding cassette alpha-factor transporter ste6</fullName>
    </submittedName>
</protein>
<evidence type="ECO:0000313" key="11">
    <source>
        <dbReference type="Proteomes" id="UP000501346"/>
    </source>
</evidence>
<evidence type="ECO:0000259" key="9">
    <source>
        <dbReference type="PROSITE" id="PS50929"/>
    </source>
</evidence>
<feature type="domain" description="ABC transmembrane type-1" evidence="9">
    <location>
        <begin position="718"/>
        <end position="1007"/>
    </location>
</feature>
<evidence type="ECO:0000256" key="6">
    <source>
        <dbReference type="ARBA" id="ARBA00023136"/>
    </source>
</evidence>
<dbReference type="SUPFAM" id="SSF90123">
    <property type="entry name" value="ABC transporter transmembrane region"/>
    <property type="match status" value="2"/>
</dbReference>
<evidence type="ECO:0000256" key="5">
    <source>
        <dbReference type="ARBA" id="ARBA00022989"/>
    </source>
</evidence>
<feature type="transmembrane region" description="Helical" evidence="7">
    <location>
        <begin position="981"/>
        <end position="1000"/>
    </location>
</feature>
<feature type="transmembrane region" description="Helical" evidence="7">
    <location>
        <begin position="716"/>
        <end position="742"/>
    </location>
</feature>
<keyword evidence="2 7" id="KW-0812">Transmembrane</keyword>
<name>A0A6C1DUS6_SACPS</name>
<feature type="transmembrane region" description="Helical" evidence="7">
    <location>
        <begin position="265"/>
        <end position="283"/>
    </location>
</feature>
<feature type="domain" description="ABC transmembrane type-1" evidence="9">
    <location>
        <begin position="30"/>
        <end position="319"/>
    </location>
</feature>
<gene>
    <name evidence="10" type="primary">STE6_1</name>
    <name evidence="10" type="ORF">GRS66_002964</name>
</gene>
<feature type="transmembrane region" description="Helical" evidence="7">
    <location>
        <begin position="864"/>
        <end position="885"/>
    </location>
</feature>
<feature type="transmembrane region" description="Helical" evidence="7">
    <location>
        <begin position="76"/>
        <end position="99"/>
    </location>
</feature>
<dbReference type="InterPro" id="IPR039421">
    <property type="entry name" value="Type_1_exporter"/>
</dbReference>
<feature type="transmembrane region" description="Helical" evidence="7">
    <location>
        <begin position="762"/>
        <end position="783"/>
    </location>
</feature>
<dbReference type="InterPro" id="IPR011527">
    <property type="entry name" value="ABC1_TM_dom"/>
</dbReference>
<dbReference type="Pfam" id="PF00005">
    <property type="entry name" value="ABC_tran"/>
    <property type="match status" value="2"/>
</dbReference>
<evidence type="ECO:0000259" key="8">
    <source>
        <dbReference type="PROSITE" id="PS50893"/>
    </source>
</evidence>
<dbReference type="InterPro" id="IPR027417">
    <property type="entry name" value="P-loop_NTPase"/>
</dbReference>
<dbReference type="InterPro" id="IPR017871">
    <property type="entry name" value="ABC_transporter-like_CS"/>
</dbReference>
<dbReference type="CDD" id="cd18577">
    <property type="entry name" value="ABC_6TM_Pgp_ABCB1_D1_like"/>
    <property type="match status" value="1"/>
</dbReference>
<dbReference type="Pfam" id="PF00664">
    <property type="entry name" value="ABC_membrane"/>
    <property type="match status" value="2"/>
</dbReference>
<keyword evidence="4 10" id="KW-0067">ATP-binding</keyword>
<dbReference type="FunFam" id="3.40.50.300:FF:001471">
    <property type="entry name" value="P-loop containing nucleoside triphosphate hydrolase protein"/>
    <property type="match status" value="1"/>
</dbReference>
<dbReference type="GO" id="GO:0090374">
    <property type="term" value="P:oligopeptide export from mitochondrion"/>
    <property type="evidence" value="ECO:0007669"/>
    <property type="project" value="TreeGrafter"/>
</dbReference>
<dbReference type="PANTHER" id="PTHR43394:SF15">
    <property type="entry name" value="ALPHA-FACTOR-TRANSPORTING ATPASE"/>
    <property type="match status" value="1"/>
</dbReference>
<keyword evidence="3" id="KW-0547">Nucleotide-binding</keyword>
<feature type="transmembrane region" description="Helical" evidence="7">
    <location>
        <begin position="942"/>
        <end position="966"/>
    </location>
</feature>
<accession>A0A6C1DUS6</accession>
<keyword evidence="6 7" id="KW-0472">Membrane</keyword>
<dbReference type="GO" id="GO:0015421">
    <property type="term" value="F:ABC-type oligopeptide transporter activity"/>
    <property type="evidence" value="ECO:0007669"/>
    <property type="project" value="TreeGrafter"/>
</dbReference>
<reference evidence="10 11" key="1">
    <citation type="journal article" date="2019" name="BMC Genomics">
        <title>Chromosome level assembly and comparative genome analysis confirm lager-brewing yeasts originated from a single hybridization.</title>
        <authorList>
            <person name="Salazar A.N."/>
            <person name="Gorter de Vries A.R."/>
            <person name="van den Broek M."/>
            <person name="Brouwers N."/>
            <person name="de la Torre Cortes P."/>
            <person name="Kuijpers N.G.A."/>
            <person name="Daran J.G."/>
            <person name="Abeel T."/>
        </authorList>
    </citation>
    <scope>NUCLEOTIDE SEQUENCE [LARGE SCALE GENOMIC DNA]</scope>
    <source>
        <strain evidence="10 11">CBS 1483</strain>
    </source>
</reference>
<dbReference type="Gene3D" id="1.20.1560.10">
    <property type="entry name" value="ABC transporter type 1, transmembrane domain"/>
    <property type="match status" value="1"/>
</dbReference>
<dbReference type="SMART" id="SM00382">
    <property type="entry name" value="AAA"/>
    <property type="match status" value="2"/>
</dbReference>
<dbReference type="FunFam" id="3.40.50.300:FF:002679">
    <property type="entry name" value="Ste6p"/>
    <property type="match status" value="1"/>
</dbReference>
<dbReference type="PROSITE" id="PS50929">
    <property type="entry name" value="ABC_TM1F"/>
    <property type="match status" value="2"/>
</dbReference>
<evidence type="ECO:0000256" key="4">
    <source>
        <dbReference type="ARBA" id="ARBA00022840"/>
    </source>
</evidence>
<dbReference type="InterPro" id="IPR003593">
    <property type="entry name" value="AAA+_ATPase"/>
</dbReference>
<dbReference type="GO" id="GO:0005743">
    <property type="term" value="C:mitochondrial inner membrane"/>
    <property type="evidence" value="ECO:0007669"/>
    <property type="project" value="TreeGrafter"/>
</dbReference>
<evidence type="ECO:0000256" key="2">
    <source>
        <dbReference type="ARBA" id="ARBA00022692"/>
    </source>
</evidence>
<dbReference type="InterPro" id="IPR036640">
    <property type="entry name" value="ABC1_TM_sf"/>
</dbReference>
<evidence type="ECO:0000313" key="10">
    <source>
        <dbReference type="EMBL" id="QID80625.1"/>
    </source>
</evidence>
<feature type="domain" description="ABC transporter" evidence="8">
    <location>
        <begin position="1052"/>
        <end position="1287"/>
    </location>
</feature>
<dbReference type="PROSITE" id="PS50893">
    <property type="entry name" value="ABC_TRANSPORTER_2"/>
    <property type="match status" value="2"/>
</dbReference>
<comment type="subcellular location">
    <subcellularLocation>
        <location evidence="1">Membrane</location>
        <topology evidence="1">Multi-pass membrane protein</topology>
    </subcellularLocation>
</comment>
<dbReference type="SUPFAM" id="SSF52540">
    <property type="entry name" value="P-loop containing nucleoside triphosphate hydrolases"/>
    <property type="match status" value="2"/>
</dbReference>
<dbReference type="Gene3D" id="3.40.50.300">
    <property type="entry name" value="P-loop containing nucleotide triphosphate hydrolases"/>
    <property type="match status" value="2"/>
</dbReference>
<evidence type="ECO:0000256" key="3">
    <source>
        <dbReference type="ARBA" id="ARBA00022741"/>
    </source>
</evidence>
<dbReference type="GO" id="GO:0016887">
    <property type="term" value="F:ATP hydrolysis activity"/>
    <property type="evidence" value="ECO:0007669"/>
    <property type="project" value="InterPro"/>
</dbReference>
<feature type="transmembrane region" description="Helical" evidence="7">
    <location>
        <begin position="26"/>
        <end position="47"/>
    </location>
</feature>
<proteinExistence type="predicted"/>
<dbReference type="EMBL" id="CP048992">
    <property type="protein sequence ID" value="QID80625.1"/>
    <property type="molecule type" value="Genomic_DNA"/>
</dbReference>
<evidence type="ECO:0000256" key="1">
    <source>
        <dbReference type="ARBA" id="ARBA00004141"/>
    </source>
</evidence>
<dbReference type="Proteomes" id="UP000501346">
    <property type="component" value="Chromosome ScXI"/>
</dbReference>
<dbReference type="PANTHER" id="PTHR43394">
    <property type="entry name" value="ATP-DEPENDENT PERMEASE MDL1, MITOCHONDRIAL"/>
    <property type="match status" value="1"/>
</dbReference>
<dbReference type="OrthoDB" id="6500128at2759"/>
<feature type="domain" description="ABC transporter" evidence="8">
    <location>
        <begin position="357"/>
        <end position="603"/>
    </location>
</feature>
<feature type="transmembrane region" description="Helical" evidence="7">
    <location>
        <begin position="178"/>
        <end position="198"/>
    </location>
</feature>
<organism evidence="10 11">
    <name type="scientific">Saccharomyces pastorianus</name>
    <name type="common">Lager yeast</name>
    <name type="synonym">Saccharomyces cerevisiae x Saccharomyces eubayanus</name>
    <dbReference type="NCBI Taxonomy" id="27292"/>
    <lineage>
        <taxon>Eukaryota</taxon>
        <taxon>Fungi</taxon>
        <taxon>Dikarya</taxon>
        <taxon>Ascomycota</taxon>
        <taxon>Saccharomycotina</taxon>
        <taxon>Saccharomycetes</taxon>
        <taxon>Saccharomycetales</taxon>
        <taxon>Saccharomycetaceae</taxon>
        <taxon>Saccharomyces</taxon>
    </lineage>
</organism>
<dbReference type="CDD" id="cd18578">
    <property type="entry name" value="ABC_6TM_Pgp_ABCB1_D2_like"/>
    <property type="match status" value="1"/>
</dbReference>
<dbReference type="InterPro" id="IPR003439">
    <property type="entry name" value="ABC_transporter-like_ATP-bd"/>
</dbReference>
<feature type="transmembrane region" description="Helical" evidence="7">
    <location>
        <begin position="839"/>
        <end position="858"/>
    </location>
</feature>
<dbReference type="PROSITE" id="PS00211">
    <property type="entry name" value="ABC_TRANSPORTER_1"/>
    <property type="match status" value="2"/>
</dbReference>
<dbReference type="GO" id="GO:0005524">
    <property type="term" value="F:ATP binding"/>
    <property type="evidence" value="ECO:0007669"/>
    <property type="project" value="UniProtKB-KW"/>
</dbReference>
<keyword evidence="5 7" id="KW-1133">Transmembrane helix</keyword>
<sequence>MNFLSFKTTKHYHIFRYVNIRNDYRLLMTMIIGTVATGLVPAITSILTGRVFDLLSVFVANGSHQGLYSQLVQRSMAVMALGAASVPVMWLSLTSWMHIGERQGFRIRSQILEAYLEEKPMEWYDNNEKLLGDFTQINRCVEELRSSSAEASAITFQNLVAICALLGTSFYYSWSLTLIILCSSPIITFFAVVFSRMIHVYSEKENSETSKAAQLLTWSMNAAQLVRLYGTQRLERKKFKEIILNCNTFFIKSCFFVAANAGILRFLTLTMFVQGFWFGSAMIKKGKLNINDVITCFHSCIMLGSTLNNTLHQIVVLQKGGVAMEKIMTLLKDGSKRNPLNKTVAHQFPLDYATSDLTFANVSFSYPSRPSEAVLKNVSLNFSAGQFTFIVGKSGSGKSTLSNLLLRFYDGYNGSISINGHNIQTIDQKLLIENITVVEQRCTLFNDTLRKNILLGSTDSVRNADCSTNENRHLIKDACQMALLDRFILDLPDGLETLIGTGGVTLSGGQQQRVAIARAFIRDTPILFLDEAVSALDIVHRNLLMKAIRHWRKGKTTIILTHELSQIESADYLYLMKEGEVVESGTQSELLADPTTTFSTWYHLQNDYSDAKTIVDTETEEKSIHTVESFNSQLETPKLGSCLSNLGYDETDQLSFYEAIYQKRSNVRTRRVKVEEENIGYALKQQKNTESSTGPQLLSIIQIIKRMIKSIRYKKILILGLLCSLIAGATNPVFSYTFSFLLEGIVPSTDGKTGSSHYLAKWSLLVLGVAAADGIFNFAKGFLLDCCSEYWVMDLRNEVMEKLTRKNMDWFSGENNKASEISALVLNDLRDLRSLVSEFLSAMTSFVTVSTIGLIWALVSGWKLSLVCISMFPLIIIFSAIYGGILQKCETDYKTSVAQLENCLYQIVTNIKTIKCLQAEFHFQLTYHDLKIKMQQIASKRAIATGFGISMTNMIVMCIQAIIYYYGLKLVMIHEYTSKEMFTTFTLLLFTIMSCTSLVSQIPDISRGQRAASWIYRILDEKHNTLEVENNNARTVGIAGHTYHGKEKKPIVSIQNLTFAYPSAPTAFVYKNMNFDMFCGQTLGIIGESGTGKSTLVLLLTKLYNCEVGKIKIDGTDVNDWNLTSLRKEISVVEQKPLLFNGTIRDNLTYGLQDEILEIEMYDALKYVGIHDFVISSPQGLDTRIDTTLLSGGQAQRLCIARALLRKSKILILDECTSALDSVSSSIINEIVKKGPPALLTMVITHSEQMMRSCNSIAVLKDGKVVERGNFDTLYNNRGELFQIVSNQSS</sequence>
<keyword evidence="11" id="KW-1185">Reference proteome</keyword>